<dbReference type="STRING" id="856736.SAMN04488058_12119"/>
<name>A0A1H7C8I7_9DEIO</name>
<keyword evidence="1" id="KW-1133">Transmembrane helix</keyword>
<gene>
    <name evidence="2" type="ORF">SAMN04488058_12119</name>
</gene>
<dbReference type="RefSeq" id="WP_092265531.1">
    <property type="nucleotide sequence ID" value="NZ_FNZA01000021.1"/>
</dbReference>
<evidence type="ECO:0000313" key="2">
    <source>
        <dbReference type="EMBL" id="SEJ82920.1"/>
    </source>
</evidence>
<dbReference type="EMBL" id="FNZA01000021">
    <property type="protein sequence ID" value="SEJ82920.1"/>
    <property type="molecule type" value="Genomic_DNA"/>
</dbReference>
<evidence type="ECO:0000313" key="3">
    <source>
        <dbReference type="Proteomes" id="UP000199223"/>
    </source>
</evidence>
<protein>
    <submittedName>
        <fullName evidence="2">Uncharacterized protein</fullName>
    </submittedName>
</protein>
<reference evidence="3" key="1">
    <citation type="submission" date="2016-10" db="EMBL/GenBank/DDBJ databases">
        <authorList>
            <person name="Varghese N."/>
            <person name="Submissions S."/>
        </authorList>
    </citation>
    <scope>NUCLEOTIDE SEQUENCE [LARGE SCALE GENOMIC DNA]</scope>
    <source>
        <strain evidence="3">CGMCC 1.10218</strain>
    </source>
</reference>
<keyword evidence="1" id="KW-0472">Membrane</keyword>
<accession>A0A1H7C8I7</accession>
<proteinExistence type="predicted"/>
<keyword evidence="3" id="KW-1185">Reference proteome</keyword>
<evidence type="ECO:0000256" key="1">
    <source>
        <dbReference type="SAM" id="Phobius"/>
    </source>
</evidence>
<feature type="transmembrane region" description="Helical" evidence="1">
    <location>
        <begin position="39"/>
        <end position="58"/>
    </location>
</feature>
<feature type="transmembrane region" description="Helical" evidence="1">
    <location>
        <begin position="6"/>
        <end position="27"/>
    </location>
</feature>
<organism evidence="2 3">
    <name type="scientific">Deinococcus reticulitermitis</name>
    <dbReference type="NCBI Taxonomy" id="856736"/>
    <lineage>
        <taxon>Bacteria</taxon>
        <taxon>Thermotogati</taxon>
        <taxon>Deinococcota</taxon>
        <taxon>Deinococci</taxon>
        <taxon>Deinococcales</taxon>
        <taxon>Deinococcaceae</taxon>
        <taxon>Deinococcus</taxon>
    </lineage>
</organism>
<dbReference type="Proteomes" id="UP000199223">
    <property type="component" value="Unassembled WGS sequence"/>
</dbReference>
<keyword evidence="1" id="KW-0812">Transmembrane</keyword>
<dbReference type="AlphaFoldDB" id="A0A1H7C8I7"/>
<feature type="transmembrane region" description="Helical" evidence="1">
    <location>
        <begin position="78"/>
        <end position="104"/>
    </location>
</feature>
<sequence>MEFFPVLFLAGVFLLPSTLFQLTRGLWRRLSVSWRCRLGRVLHAFACLYLPVLGWYYAELLWGPSFETDGEVAHHLGSLSLSFLIYSALAVLGTPPLLWLGRLLGELLGGLRRRSAPD</sequence>